<reference evidence="1" key="1">
    <citation type="submission" date="2021-06" db="EMBL/GenBank/DDBJ databases">
        <authorList>
            <person name="Kallberg Y."/>
            <person name="Tangrot J."/>
            <person name="Rosling A."/>
        </authorList>
    </citation>
    <scope>NUCLEOTIDE SEQUENCE</scope>
    <source>
        <strain evidence="1">MA461A</strain>
    </source>
</reference>
<feature type="non-terminal residue" evidence="1">
    <location>
        <position position="1"/>
    </location>
</feature>
<sequence length="120" mass="14120">YCRIRKYEKMKIARAVIPEEILLEKDGNLVINKYTIGSRKYSIGISEVERLAGYISRQQKQCIGFLVTTIGYTEEAKNEAFKSKVSLCFRDNILQRIRYRVVHETIKELKRKTDNKSNDR</sequence>
<name>A0ACA9RF68_9GLOM</name>
<keyword evidence="2" id="KW-1185">Reference proteome</keyword>
<proteinExistence type="predicted"/>
<evidence type="ECO:0000313" key="2">
    <source>
        <dbReference type="Proteomes" id="UP000789920"/>
    </source>
</evidence>
<comment type="caution">
    <text evidence="1">The sequence shown here is derived from an EMBL/GenBank/DDBJ whole genome shotgun (WGS) entry which is preliminary data.</text>
</comment>
<dbReference type="Proteomes" id="UP000789920">
    <property type="component" value="Unassembled WGS sequence"/>
</dbReference>
<dbReference type="EMBL" id="CAJVQC010051497">
    <property type="protein sequence ID" value="CAG8790449.1"/>
    <property type="molecule type" value="Genomic_DNA"/>
</dbReference>
<protein>
    <submittedName>
        <fullName evidence="1">1252_t:CDS:1</fullName>
    </submittedName>
</protein>
<gene>
    <name evidence="1" type="ORF">RPERSI_LOCUS19048</name>
</gene>
<evidence type="ECO:0000313" key="1">
    <source>
        <dbReference type="EMBL" id="CAG8790449.1"/>
    </source>
</evidence>
<organism evidence="1 2">
    <name type="scientific">Racocetra persica</name>
    <dbReference type="NCBI Taxonomy" id="160502"/>
    <lineage>
        <taxon>Eukaryota</taxon>
        <taxon>Fungi</taxon>
        <taxon>Fungi incertae sedis</taxon>
        <taxon>Mucoromycota</taxon>
        <taxon>Glomeromycotina</taxon>
        <taxon>Glomeromycetes</taxon>
        <taxon>Diversisporales</taxon>
        <taxon>Gigasporaceae</taxon>
        <taxon>Racocetra</taxon>
    </lineage>
</organism>
<accession>A0ACA9RF68</accession>